<protein>
    <submittedName>
        <fullName evidence="1">Uncharacterized protein</fullName>
    </submittedName>
</protein>
<proteinExistence type="predicted"/>
<comment type="caution">
    <text evidence="1">The sequence shown here is derived from an EMBL/GenBank/DDBJ whole genome shotgun (WGS) entry which is preliminary data.</text>
</comment>
<dbReference type="AlphaFoldDB" id="A0A7X5UM92"/>
<name>A0A7X5UM92_9PSEU</name>
<gene>
    <name evidence="1" type="ORF">FHU38_000967</name>
</gene>
<dbReference type="RefSeq" id="WP_167166864.1">
    <property type="nucleotide sequence ID" value="NZ_JAAOYM010000001.1"/>
</dbReference>
<evidence type="ECO:0000313" key="1">
    <source>
        <dbReference type="EMBL" id="NIJ10623.1"/>
    </source>
</evidence>
<keyword evidence="2" id="KW-1185">Reference proteome</keyword>
<accession>A0A7X5UM92</accession>
<dbReference type="Proteomes" id="UP000545493">
    <property type="component" value="Unassembled WGS sequence"/>
</dbReference>
<organism evidence="1 2">
    <name type="scientific">Saccharomonospora amisosensis</name>
    <dbReference type="NCBI Taxonomy" id="1128677"/>
    <lineage>
        <taxon>Bacteria</taxon>
        <taxon>Bacillati</taxon>
        <taxon>Actinomycetota</taxon>
        <taxon>Actinomycetes</taxon>
        <taxon>Pseudonocardiales</taxon>
        <taxon>Pseudonocardiaceae</taxon>
        <taxon>Saccharomonospora</taxon>
    </lineage>
</organism>
<reference evidence="1 2" key="1">
    <citation type="submission" date="2020-03" db="EMBL/GenBank/DDBJ databases">
        <title>Sequencing the genomes of 1000 actinobacteria strains.</title>
        <authorList>
            <person name="Klenk H.-P."/>
        </authorList>
    </citation>
    <scope>NUCLEOTIDE SEQUENCE [LARGE SCALE GENOMIC DNA]</scope>
    <source>
        <strain evidence="1 2">DSM 45685</strain>
    </source>
</reference>
<evidence type="ECO:0000313" key="2">
    <source>
        <dbReference type="Proteomes" id="UP000545493"/>
    </source>
</evidence>
<sequence length="107" mass="10708">MAVLSVQQVPITGLAAVTFTAADVAGDEVPANRGVLLLVRNDDTLAKTITVATPGTVRGLAIEDPQVSIAAGTIGAISVVRSVFGATAQITYSAVTSVTVAAVVVDM</sequence>
<dbReference type="EMBL" id="JAAOYM010000001">
    <property type="protein sequence ID" value="NIJ10623.1"/>
    <property type="molecule type" value="Genomic_DNA"/>
</dbReference>